<dbReference type="STRING" id="698738.OLEAN_C12750"/>
<comment type="similarity">
    <text evidence="2 4">Belongs to the glucose-6-phosphate 1-epimerase family.</text>
</comment>
<dbReference type="CDD" id="cd09020">
    <property type="entry name" value="D-hex-6-P-epi_like"/>
    <property type="match status" value="1"/>
</dbReference>
<sequence>MNHVFCHKINIDQLKAIEIEHPLFSATLLLQGAQLIEFTPSHSTHNLLWLSDTVEYKQGKPLRGGIPICWPWFGNLDKNPEAIQNQISDSQNKITASAHGFVRSLPWQVLSISESCHQVEIVLALTSSEESKKLWPFEFNLEARFVLSTTLEVELTTTNTGHKTFAISQALHTYLPTADITKTYIHNAHNTFYIDALSHWKETKQAGRIGFSEETDRLYFFKTNQNSQPQNAKPQYELRVESPMQQQILKSTYSQSAVIWNPWIEKSKQLSQFKADDYQHMLCIETANVMSDHKVLAPNQKQSLKLELSQLS</sequence>
<keyword evidence="7" id="KW-1185">Reference proteome</keyword>
<dbReference type="KEGG" id="oai:OLEAN_C12750"/>
<dbReference type="GO" id="GO:0005975">
    <property type="term" value="P:carbohydrate metabolic process"/>
    <property type="evidence" value="ECO:0007669"/>
    <property type="project" value="InterPro"/>
</dbReference>
<protein>
    <recommendedName>
        <fullName evidence="4">Putative glucose-6-phosphate 1-epimerase</fullName>
        <ecNumber evidence="4">5.1.3.15</ecNumber>
    </recommendedName>
</protein>
<feature type="active site" evidence="5">
    <location>
        <position position="285"/>
    </location>
</feature>
<keyword evidence="3 4" id="KW-0413">Isomerase</keyword>
<dbReference type="EMBL" id="FO203512">
    <property type="protein sequence ID" value="CCK75451.1"/>
    <property type="molecule type" value="Genomic_DNA"/>
</dbReference>
<dbReference type="PANTHER" id="PTHR11122">
    <property type="entry name" value="APOSPORY-ASSOCIATED PROTEIN C-RELATED"/>
    <property type="match status" value="1"/>
</dbReference>
<comment type="catalytic activity">
    <reaction evidence="1">
        <text>alpha-D-glucose 6-phosphate = beta-D-glucose 6-phosphate</text>
        <dbReference type="Rhea" id="RHEA:16249"/>
        <dbReference type="ChEBI" id="CHEBI:58225"/>
        <dbReference type="ChEBI" id="CHEBI:58247"/>
        <dbReference type="EC" id="5.1.3.15"/>
    </reaction>
</comment>
<organism evidence="6 7">
    <name type="scientific">Oleispira antarctica RB-8</name>
    <dbReference type="NCBI Taxonomy" id="698738"/>
    <lineage>
        <taxon>Bacteria</taxon>
        <taxon>Pseudomonadati</taxon>
        <taxon>Pseudomonadota</taxon>
        <taxon>Gammaproteobacteria</taxon>
        <taxon>Oceanospirillales</taxon>
        <taxon>Oceanospirillaceae</taxon>
        <taxon>Oleispira</taxon>
    </lineage>
</organism>
<dbReference type="SUPFAM" id="SSF74650">
    <property type="entry name" value="Galactose mutarotase-like"/>
    <property type="match status" value="1"/>
</dbReference>
<dbReference type="PANTHER" id="PTHR11122:SF13">
    <property type="entry name" value="GLUCOSE-6-PHOSPHATE 1-EPIMERASE"/>
    <property type="match status" value="1"/>
</dbReference>
<dbReference type="InterPro" id="IPR011013">
    <property type="entry name" value="Gal_mutarotase_sf_dom"/>
</dbReference>
<evidence type="ECO:0000256" key="3">
    <source>
        <dbReference type="ARBA" id="ARBA00023235"/>
    </source>
</evidence>
<dbReference type="InterPro" id="IPR025532">
    <property type="entry name" value="G6P_1-epimerase"/>
</dbReference>
<dbReference type="EC" id="5.1.3.15" evidence="4"/>
<evidence type="ECO:0000313" key="6">
    <source>
        <dbReference type="EMBL" id="CCK75451.1"/>
    </source>
</evidence>
<evidence type="ECO:0000256" key="4">
    <source>
        <dbReference type="PIRNR" id="PIRNR016020"/>
    </source>
</evidence>
<dbReference type="Pfam" id="PF01263">
    <property type="entry name" value="Aldose_epim"/>
    <property type="match status" value="1"/>
</dbReference>
<dbReference type="OrthoDB" id="9790727at2"/>
<accession>R4YLA0</accession>
<dbReference type="HOGENOM" id="CLU_048345_4_0_6"/>
<evidence type="ECO:0000313" key="7">
    <source>
        <dbReference type="Proteomes" id="UP000032749"/>
    </source>
</evidence>
<gene>
    <name evidence="6" type="primary">galM</name>
    <name evidence="6" type="ORF">OLEAN_C12750</name>
</gene>
<evidence type="ECO:0000256" key="1">
    <source>
        <dbReference type="ARBA" id="ARBA00001096"/>
    </source>
</evidence>
<evidence type="ECO:0000256" key="2">
    <source>
        <dbReference type="ARBA" id="ARBA00005866"/>
    </source>
</evidence>
<evidence type="ECO:0000256" key="5">
    <source>
        <dbReference type="PIRSR" id="PIRSR016020-1"/>
    </source>
</evidence>
<dbReference type="PIRSF" id="PIRSF016020">
    <property type="entry name" value="PHexose_mutarotase"/>
    <property type="match status" value="1"/>
</dbReference>
<dbReference type="GO" id="GO:0030246">
    <property type="term" value="F:carbohydrate binding"/>
    <property type="evidence" value="ECO:0007669"/>
    <property type="project" value="UniProtKB-UniRule"/>
</dbReference>
<feature type="active site" evidence="5">
    <location>
        <position position="172"/>
    </location>
</feature>
<dbReference type="InterPro" id="IPR014718">
    <property type="entry name" value="GH-type_carb-bd"/>
</dbReference>
<dbReference type="AlphaFoldDB" id="R4YLA0"/>
<dbReference type="Gene3D" id="2.70.98.10">
    <property type="match status" value="1"/>
</dbReference>
<proteinExistence type="inferred from homology"/>
<name>R4YLA0_OLEAN</name>
<dbReference type="Proteomes" id="UP000032749">
    <property type="component" value="Chromosome"/>
</dbReference>
<dbReference type="PATRIC" id="fig|698738.3.peg.1321"/>
<reference evidence="6 7" key="1">
    <citation type="journal article" date="2013" name="Nat. Commun.">
        <title>Genome sequence and functional genomic analysis of the oil-degrading bacterium Oleispira antarctica.</title>
        <authorList>
            <person name="Kube M."/>
            <person name="Chernikova T.N."/>
            <person name="Al-Ramahi Y."/>
            <person name="Beloqui A."/>
            <person name="Lopez-Cortez N."/>
            <person name="Guazzaroni M.E."/>
            <person name="Heipieper H.J."/>
            <person name="Klages S."/>
            <person name="Kotsyurbenko O.R."/>
            <person name="Langer I."/>
            <person name="Nechitaylo T.Y."/>
            <person name="Lunsdorf H."/>
            <person name="Fernandez M."/>
            <person name="Juarez S."/>
            <person name="Ciordia S."/>
            <person name="Singer A."/>
            <person name="Kagan O."/>
            <person name="Egorova O."/>
            <person name="Petit P.A."/>
            <person name="Stogios P."/>
            <person name="Kim Y."/>
            <person name="Tchigvintsev A."/>
            <person name="Flick R."/>
            <person name="Denaro R."/>
            <person name="Genovese M."/>
            <person name="Albar J.P."/>
            <person name="Reva O.N."/>
            <person name="Martinez-Gomariz M."/>
            <person name="Tran H."/>
            <person name="Ferrer M."/>
            <person name="Savchenko A."/>
            <person name="Yakunin A.F."/>
            <person name="Yakimov M.M."/>
            <person name="Golyshina O.V."/>
            <person name="Reinhardt R."/>
            <person name="Golyshin P.N."/>
        </authorList>
    </citation>
    <scope>NUCLEOTIDE SEQUENCE [LARGE SCALE GENOMIC DNA]</scope>
</reference>
<dbReference type="GO" id="GO:0047938">
    <property type="term" value="F:glucose-6-phosphate 1-epimerase activity"/>
    <property type="evidence" value="ECO:0007669"/>
    <property type="project" value="UniProtKB-UniRule"/>
</dbReference>
<dbReference type="InterPro" id="IPR008183">
    <property type="entry name" value="Aldose_1/G6P_1-epimerase"/>
</dbReference>